<name>A0A9P5PB44_9AGAR</name>
<reference evidence="1" key="1">
    <citation type="submission" date="2020-11" db="EMBL/GenBank/DDBJ databases">
        <authorList>
            <consortium name="DOE Joint Genome Institute"/>
            <person name="Ahrendt S."/>
            <person name="Riley R."/>
            <person name="Andreopoulos W."/>
            <person name="Labutti K."/>
            <person name="Pangilinan J."/>
            <person name="Ruiz-Duenas F.J."/>
            <person name="Barrasa J.M."/>
            <person name="Sanchez-Garcia M."/>
            <person name="Camarero S."/>
            <person name="Miyauchi S."/>
            <person name="Serrano A."/>
            <person name="Linde D."/>
            <person name="Babiker R."/>
            <person name="Drula E."/>
            <person name="Ayuso-Fernandez I."/>
            <person name="Pacheco R."/>
            <person name="Padilla G."/>
            <person name="Ferreira P."/>
            <person name="Barriuso J."/>
            <person name="Kellner H."/>
            <person name="Castanera R."/>
            <person name="Alfaro M."/>
            <person name="Ramirez L."/>
            <person name="Pisabarro A.G."/>
            <person name="Kuo A."/>
            <person name="Tritt A."/>
            <person name="Lipzen A."/>
            <person name="He G."/>
            <person name="Yan M."/>
            <person name="Ng V."/>
            <person name="Cullen D."/>
            <person name="Martin F."/>
            <person name="Rosso M.-N."/>
            <person name="Henrissat B."/>
            <person name="Hibbett D."/>
            <person name="Martinez A.T."/>
            <person name="Grigoriev I.V."/>
        </authorList>
    </citation>
    <scope>NUCLEOTIDE SEQUENCE</scope>
    <source>
        <strain evidence="1">AH 40177</strain>
    </source>
</reference>
<organism evidence="1 2">
    <name type="scientific">Rhodocollybia butyracea</name>
    <dbReference type="NCBI Taxonomy" id="206335"/>
    <lineage>
        <taxon>Eukaryota</taxon>
        <taxon>Fungi</taxon>
        <taxon>Dikarya</taxon>
        <taxon>Basidiomycota</taxon>
        <taxon>Agaricomycotina</taxon>
        <taxon>Agaricomycetes</taxon>
        <taxon>Agaricomycetidae</taxon>
        <taxon>Agaricales</taxon>
        <taxon>Marasmiineae</taxon>
        <taxon>Omphalotaceae</taxon>
        <taxon>Rhodocollybia</taxon>
    </lineage>
</organism>
<dbReference type="Proteomes" id="UP000772434">
    <property type="component" value="Unassembled WGS sequence"/>
</dbReference>
<evidence type="ECO:0000313" key="2">
    <source>
        <dbReference type="Proteomes" id="UP000772434"/>
    </source>
</evidence>
<protein>
    <submittedName>
        <fullName evidence="1">Uncharacterized protein</fullName>
    </submittedName>
</protein>
<gene>
    <name evidence="1" type="ORF">BDP27DRAFT_1371005</name>
</gene>
<comment type="caution">
    <text evidence="1">The sequence shown here is derived from an EMBL/GenBank/DDBJ whole genome shotgun (WGS) entry which is preliminary data.</text>
</comment>
<sequence length="210" mass="23203">MPPRLMLSTTRKLLPGSSNSMLLRLVPPPPPMTTMTKGKGFLPVCLCVTYSSYMRMHTMTVYATECARDGVAGEGEGEESRIEKTPSVPLNSHLPHTLPSTQGHTYTAASNLCAALCSFSSSGLTNCFSLHAQSHSYRYHQIFWGPKAKYTCYSLAIAIVVTKASLKPRKQRLIGGLAHFPVNCDFHSPLREHLNVSWHLKRSGNYALHL</sequence>
<dbReference type="EMBL" id="JADNRY010000271">
    <property type="protein sequence ID" value="KAF9059917.1"/>
    <property type="molecule type" value="Genomic_DNA"/>
</dbReference>
<proteinExistence type="predicted"/>
<accession>A0A9P5PB44</accession>
<dbReference type="AlphaFoldDB" id="A0A9P5PB44"/>
<evidence type="ECO:0000313" key="1">
    <source>
        <dbReference type="EMBL" id="KAF9059917.1"/>
    </source>
</evidence>
<keyword evidence="2" id="KW-1185">Reference proteome</keyword>